<feature type="compositionally biased region" description="Low complexity" evidence="1">
    <location>
        <begin position="18"/>
        <end position="31"/>
    </location>
</feature>
<feature type="compositionally biased region" description="Basic residues" evidence="1">
    <location>
        <begin position="508"/>
        <end position="518"/>
    </location>
</feature>
<dbReference type="Proteomes" id="UP000779574">
    <property type="component" value="Unassembled WGS sequence"/>
</dbReference>
<gene>
    <name evidence="2" type="ORF">KCU76_g6201</name>
</gene>
<dbReference type="OrthoDB" id="3936003at2759"/>
<accession>A0A9P8EN65</accession>
<feature type="region of interest" description="Disordered" evidence="1">
    <location>
        <begin position="1"/>
        <end position="69"/>
    </location>
</feature>
<feature type="compositionally biased region" description="Polar residues" evidence="1">
    <location>
        <begin position="162"/>
        <end position="172"/>
    </location>
</feature>
<reference evidence="2" key="1">
    <citation type="journal article" date="2021" name="J Fungi (Basel)">
        <title>Virulence traits and population genomics of the black yeast Aureobasidium melanogenum.</title>
        <authorList>
            <person name="Cernosa A."/>
            <person name="Sun X."/>
            <person name="Gostincar C."/>
            <person name="Fang C."/>
            <person name="Gunde-Cimerman N."/>
            <person name="Song Z."/>
        </authorList>
    </citation>
    <scope>NUCLEOTIDE SEQUENCE</scope>
    <source>
        <strain evidence="2">EXF-9911</strain>
    </source>
</reference>
<evidence type="ECO:0000256" key="1">
    <source>
        <dbReference type="SAM" id="MobiDB-lite"/>
    </source>
</evidence>
<name>A0A9P8EN65_AURME</name>
<evidence type="ECO:0000313" key="2">
    <source>
        <dbReference type="EMBL" id="KAG9693118.1"/>
    </source>
</evidence>
<dbReference type="EMBL" id="JAHFXF010000205">
    <property type="protein sequence ID" value="KAG9693118.1"/>
    <property type="molecule type" value="Genomic_DNA"/>
</dbReference>
<comment type="caution">
    <text evidence="2">The sequence shown here is derived from an EMBL/GenBank/DDBJ whole genome shotgun (WGS) entry which is preliminary data.</text>
</comment>
<feature type="region of interest" description="Disordered" evidence="1">
    <location>
        <begin position="137"/>
        <end position="172"/>
    </location>
</feature>
<protein>
    <submittedName>
        <fullName evidence="2">Uncharacterized protein</fullName>
    </submittedName>
</protein>
<sequence>MDDRVIAPIGADQNNDLSTTTATTTSTATTTQLRRSQRLIENQSQNGQTATIGPPRAPRAPRPIDPVQRRKKAWPQLWEPWRIGAIATYLQMSGPEAVERLRTTLDELWKTDPQQASVYEDALPVYDARVRAAQPNAVAAPEAGPSSQNNDTAAPEAEVTDSESTISAPGTQITFNDRPAAFADHEAALTLMSLRYAGNTQNYVGYGASERSKGLQPFNLVDASTITSKSMPLDGIFETNVTGEGVLPPVRTQTPDVLSHSTRWKGKQPATYRTLTSLPNNDNSTLKNANNISKALSAVSRFVKPSTRSIKPTGNIIPATSKPRSSRTYVINKDVIKVLETPAILRRSKRKITHDSENEDAVVDLTGHDRPVSSKKPKASCKKGETVEKSSMLHRSKRKVIHIEKDENDNLSSPEDNTEESTKSPDKQVTQQRTLRRRSARKIVYDSDDEAEAFSTDINCTAGSQKVKKEEAEENSPVLRRTKCKLTRVIEDEDDDFPLPDGDLPTPKRSKKAVKKVKKDLADEEDFGDSSPEYVRPTHKSFKKAIDKSNKTSTTEEDEDDDANEEEVAPIQNRKQAGKKATSTLVDPPANLPLKAPANHPDIPDGALALNEHFKKNTPRPLGVQLPINRTRTRWEWIPYNTRKVANANFDWADDQQRKDANRFRQQRIRRRLTEHGYIHDGRKNH</sequence>
<feature type="compositionally biased region" description="Acidic residues" evidence="1">
    <location>
        <begin position="555"/>
        <end position="568"/>
    </location>
</feature>
<evidence type="ECO:0000313" key="3">
    <source>
        <dbReference type="Proteomes" id="UP000779574"/>
    </source>
</evidence>
<feature type="region of interest" description="Disordered" evidence="1">
    <location>
        <begin position="489"/>
        <end position="585"/>
    </location>
</feature>
<feature type="non-terminal residue" evidence="2">
    <location>
        <position position="1"/>
    </location>
</feature>
<dbReference type="AlphaFoldDB" id="A0A9P8EN65"/>
<feature type="region of interest" description="Disordered" evidence="1">
    <location>
        <begin position="350"/>
        <end position="450"/>
    </location>
</feature>
<feature type="compositionally biased region" description="Polar residues" evidence="1">
    <location>
        <begin position="39"/>
        <end position="51"/>
    </location>
</feature>
<feature type="compositionally biased region" description="Pro residues" evidence="1">
    <location>
        <begin position="55"/>
        <end position="64"/>
    </location>
</feature>
<proteinExistence type="predicted"/>
<organism evidence="2 3">
    <name type="scientific">Aureobasidium melanogenum</name>
    <name type="common">Aureobasidium pullulans var. melanogenum</name>
    <dbReference type="NCBI Taxonomy" id="46634"/>
    <lineage>
        <taxon>Eukaryota</taxon>
        <taxon>Fungi</taxon>
        <taxon>Dikarya</taxon>
        <taxon>Ascomycota</taxon>
        <taxon>Pezizomycotina</taxon>
        <taxon>Dothideomycetes</taxon>
        <taxon>Dothideomycetidae</taxon>
        <taxon>Dothideales</taxon>
        <taxon>Saccotheciaceae</taxon>
        <taxon>Aureobasidium</taxon>
    </lineage>
</organism>
<reference evidence="2" key="2">
    <citation type="submission" date="2021-08" db="EMBL/GenBank/DDBJ databases">
        <authorList>
            <person name="Gostincar C."/>
            <person name="Sun X."/>
            <person name="Song Z."/>
            <person name="Gunde-Cimerman N."/>
        </authorList>
    </citation>
    <scope>NUCLEOTIDE SEQUENCE</scope>
    <source>
        <strain evidence="2">EXF-9911</strain>
    </source>
</reference>